<evidence type="ECO:0000313" key="2">
    <source>
        <dbReference type="EMBL" id="GFO49292.1"/>
    </source>
</evidence>
<keyword evidence="3" id="KW-1185">Reference proteome</keyword>
<dbReference type="EMBL" id="BLXT01008462">
    <property type="protein sequence ID" value="GFO49292.1"/>
    <property type="molecule type" value="Genomic_DNA"/>
</dbReference>
<evidence type="ECO:0000313" key="3">
    <source>
        <dbReference type="Proteomes" id="UP000735302"/>
    </source>
</evidence>
<feature type="compositionally biased region" description="Basic and acidic residues" evidence="1">
    <location>
        <begin position="307"/>
        <end position="325"/>
    </location>
</feature>
<protein>
    <submittedName>
        <fullName evidence="2">Uncharacterized protein</fullName>
    </submittedName>
</protein>
<feature type="compositionally biased region" description="Basic and acidic residues" evidence="1">
    <location>
        <begin position="129"/>
        <end position="140"/>
    </location>
</feature>
<dbReference type="Proteomes" id="UP000735302">
    <property type="component" value="Unassembled WGS sequence"/>
</dbReference>
<feature type="compositionally biased region" description="Basic and acidic residues" evidence="1">
    <location>
        <begin position="240"/>
        <end position="250"/>
    </location>
</feature>
<name>A0AAV4DY65_9GAST</name>
<dbReference type="AlphaFoldDB" id="A0AAV4DY65"/>
<gene>
    <name evidence="2" type="ORF">PoB_007579700</name>
</gene>
<evidence type="ECO:0000256" key="1">
    <source>
        <dbReference type="SAM" id="MobiDB-lite"/>
    </source>
</evidence>
<feature type="compositionally biased region" description="Polar residues" evidence="1">
    <location>
        <begin position="1"/>
        <end position="12"/>
    </location>
</feature>
<comment type="caution">
    <text evidence="2">The sequence shown here is derived from an EMBL/GenBank/DDBJ whole genome shotgun (WGS) entry which is preliminary data.</text>
</comment>
<proteinExistence type="predicted"/>
<reference evidence="2 3" key="1">
    <citation type="journal article" date="2021" name="Elife">
        <title>Chloroplast acquisition without the gene transfer in kleptoplastic sea slugs, Plakobranchus ocellatus.</title>
        <authorList>
            <person name="Maeda T."/>
            <person name="Takahashi S."/>
            <person name="Yoshida T."/>
            <person name="Shimamura S."/>
            <person name="Takaki Y."/>
            <person name="Nagai Y."/>
            <person name="Toyoda A."/>
            <person name="Suzuki Y."/>
            <person name="Arimoto A."/>
            <person name="Ishii H."/>
            <person name="Satoh N."/>
            <person name="Nishiyama T."/>
            <person name="Hasebe M."/>
            <person name="Maruyama T."/>
            <person name="Minagawa J."/>
            <person name="Obokata J."/>
            <person name="Shigenobu S."/>
        </authorList>
    </citation>
    <scope>NUCLEOTIDE SEQUENCE [LARGE SCALE GENOMIC DNA]</scope>
</reference>
<feature type="region of interest" description="Disordered" evidence="1">
    <location>
        <begin position="1"/>
        <end position="325"/>
    </location>
</feature>
<sequence length="340" mass="37686">MTSKADTNNENSVVKMRKRKQVLPASHSPDAVESNVTSSVIKKKPRTQSAQDQSSVMPVYTDKESQITNPRESKKYAVTQNGKTTLDKSKISANDEDSKPHRKPSKRRSSSPTQSSSKLMRLSRPTASSEKHSSTSEVHKKVPTHLKPQRPLNAKKQTLHQSKDKCASKEEKQVSSSENRDSKSSKKPSARDVKVQDQQKVMSVGPAHSKTKDGESYKTQKKEKPLDLTDPMAMLMMMEGRSDEKADKSKSALSPGSKLSSPPSTSSSKPSAAVSLKTVSKKPKRRLEPETRLNTDDSGSEGMSDWEDVHEHPVAEKSQVPEKPVEITLDLPDILKHKKR</sequence>
<feature type="compositionally biased region" description="Basic and acidic residues" evidence="1">
    <location>
        <begin position="210"/>
        <end position="227"/>
    </location>
</feature>
<feature type="compositionally biased region" description="Basic and acidic residues" evidence="1">
    <location>
        <begin position="286"/>
        <end position="295"/>
    </location>
</feature>
<feature type="compositionally biased region" description="Basic and acidic residues" evidence="1">
    <location>
        <begin position="161"/>
        <end position="197"/>
    </location>
</feature>
<feature type="compositionally biased region" description="Basic and acidic residues" evidence="1">
    <location>
        <begin position="61"/>
        <end position="75"/>
    </location>
</feature>
<feature type="compositionally biased region" description="Low complexity" evidence="1">
    <location>
        <begin position="251"/>
        <end position="277"/>
    </location>
</feature>
<feature type="compositionally biased region" description="Basic residues" evidence="1">
    <location>
        <begin position="100"/>
        <end position="109"/>
    </location>
</feature>
<organism evidence="2 3">
    <name type="scientific">Plakobranchus ocellatus</name>
    <dbReference type="NCBI Taxonomy" id="259542"/>
    <lineage>
        <taxon>Eukaryota</taxon>
        <taxon>Metazoa</taxon>
        <taxon>Spiralia</taxon>
        <taxon>Lophotrochozoa</taxon>
        <taxon>Mollusca</taxon>
        <taxon>Gastropoda</taxon>
        <taxon>Heterobranchia</taxon>
        <taxon>Euthyneura</taxon>
        <taxon>Panpulmonata</taxon>
        <taxon>Sacoglossa</taxon>
        <taxon>Placobranchoidea</taxon>
        <taxon>Plakobranchidae</taxon>
        <taxon>Plakobranchus</taxon>
    </lineage>
</organism>
<feature type="compositionally biased region" description="Polar residues" evidence="1">
    <location>
        <begin position="47"/>
        <end position="56"/>
    </location>
</feature>
<accession>A0AAV4DY65</accession>